<dbReference type="InterPro" id="IPR024078">
    <property type="entry name" value="LmbE-like_dom_sf"/>
</dbReference>
<organism evidence="1 2">
    <name type="scientific">Deinococcus yavapaiensis KR-236</name>
    <dbReference type="NCBI Taxonomy" id="694435"/>
    <lineage>
        <taxon>Bacteria</taxon>
        <taxon>Thermotogati</taxon>
        <taxon>Deinococcota</taxon>
        <taxon>Deinococci</taxon>
        <taxon>Deinococcales</taxon>
        <taxon>Deinococcaceae</taxon>
        <taxon>Deinococcus</taxon>
    </lineage>
</organism>
<keyword evidence="2" id="KW-1185">Reference proteome</keyword>
<dbReference type="EMBL" id="QJSX01000001">
    <property type="protein sequence ID" value="PYE56560.1"/>
    <property type="molecule type" value="Genomic_DNA"/>
</dbReference>
<dbReference type="GO" id="GO:0016811">
    <property type="term" value="F:hydrolase activity, acting on carbon-nitrogen (but not peptide) bonds, in linear amides"/>
    <property type="evidence" value="ECO:0007669"/>
    <property type="project" value="TreeGrafter"/>
</dbReference>
<dbReference type="Proteomes" id="UP000248326">
    <property type="component" value="Unassembled WGS sequence"/>
</dbReference>
<dbReference type="AlphaFoldDB" id="A0A318SAV9"/>
<protein>
    <submittedName>
        <fullName evidence="1">N-acetyl-1-D-myo-inositol-2-amino-2-deoxy-alpha-D-glucopyranoside deacetylase</fullName>
    </submittedName>
</protein>
<name>A0A318SAV9_9DEIO</name>
<sequence length="288" mass="31918">MSVMTDQPSLLAVFAHPDDEAFSSGGTLAFYASRGVRVTLACATRGEAGKQTDPNLTVEDLGRHREQELREACKALGIDDPIFLDYHDSGRQERVRKDDPKALLNVEPLDVETKILDVIERVKPQVLLTFDPHGGYGHIDHLVIHRATTAAFFAGSQRYAGLRRLYYTAIPTSVTKRFVETGMPMEFEPERYGVSDDTVAVTMDVASFNEHKMAALRAHGSQVGPNSRMGQLPQEQREKMMREMVGTERFSIGGTRTVIAAYPLRGFFDGLEGFEHVDEARALTGNAS</sequence>
<dbReference type="Pfam" id="PF02585">
    <property type="entry name" value="PIG-L"/>
    <property type="match status" value="1"/>
</dbReference>
<evidence type="ECO:0000313" key="1">
    <source>
        <dbReference type="EMBL" id="PYE56560.1"/>
    </source>
</evidence>
<reference evidence="1 2" key="1">
    <citation type="submission" date="2018-06" db="EMBL/GenBank/DDBJ databases">
        <title>Genomic Encyclopedia of Type Strains, Phase IV (KMG-IV): sequencing the most valuable type-strain genomes for metagenomic binning, comparative biology and taxonomic classification.</title>
        <authorList>
            <person name="Goeker M."/>
        </authorList>
    </citation>
    <scope>NUCLEOTIDE SEQUENCE [LARGE SCALE GENOMIC DNA]</scope>
    <source>
        <strain evidence="1 2">DSM 18048</strain>
    </source>
</reference>
<gene>
    <name evidence="1" type="ORF">DES52_101365</name>
</gene>
<dbReference type="PANTHER" id="PTHR12993">
    <property type="entry name" value="N-ACETYLGLUCOSAMINYL-PHOSPHATIDYLINOSITOL DE-N-ACETYLASE-RELATED"/>
    <property type="match status" value="1"/>
</dbReference>
<dbReference type="SUPFAM" id="SSF102588">
    <property type="entry name" value="LmbE-like"/>
    <property type="match status" value="1"/>
</dbReference>
<evidence type="ECO:0000313" key="2">
    <source>
        <dbReference type="Proteomes" id="UP000248326"/>
    </source>
</evidence>
<dbReference type="InterPro" id="IPR003737">
    <property type="entry name" value="GlcNAc_PI_deacetylase-related"/>
</dbReference>
<proteinExistence type="predicted"/>
<dbReference type="Gene3D" id="3.40.50.10320">
    <property type="entry name" value="LmbE-like"/>
    <property type="match status" value="1"/>
</dbReference>
<accession>A0A318SAV9</accession>
<comment type="caution">
    <text evidence="1">The sequence shown here is derived from an EMBL/GenBank/DDBJ whole genome shotgun (WGS) entry which is preliminary data.</text>
</comment>
<dbReference type="PANTHER" id="PTHR12993:SF11">
    <property type="entry name" value="N-ACETYLGLUCOSAMINYL-PHOSPHATIDYLINOSITOL DE-N-ACETYLASE"/>
    <property type="match status" value="1"/>
</dbReference>